<dbReference type="AlphaFoldDB" id="A0A537IFM0"/>
<dbReference type="EMBL" id="VBAP01000168">
    <property type="protein sequence ID" value="TMI70004.1"/>
    <property type="molecule type" value="Genomic_DNA"/>
</dbReference>
<evidence type="ECO:0000256" key="1">
    <source>
        <dbReference type="SAM" id="Phobius"/>
    </source>
</evidence>
<gene>
    <name evidence="2" type="ORF">E6H05_14235</name>
</gene>
<evidence type="ECO:0000313" key="2">
    <source>
        <dbReference type="EMBL" id="TMI70004.1"/>
    </source>
</evidence>
<proteinExistence type="predicted"/>
<reference evidence="2 3" key="1">
    <citation type="journal article" date="2019" name="Nat. Microbiol.">
        <title>Mediterranean grassland soil C-N compound turnover is dependent on rainfall and depth, and is mediated by genomically divergent microorganisms.</title>
        <authorList>
            <person name="Diamond S."/>
            <person name="Andeer P.F."/>
            <person name="Li Z."/>
            <person name="Crits-Christoph A."/>
            <person name="Burstein D."/>
            <person name="Anantharaman K."/>
            <person name="Lane K.R."/>
            <person name="Thomas B.C."/>
            <person name="Pan C."/>
            <person name="Northen T.R."/>
            <person name="Banfield J.F."/>
        </authorList>
    </citation>
    <scope>NUCLEOTIDE SEQUENCE [LARGE SCALE GENOMIC DNA]</scope>
    <source>
        <strain evidence="2">NP_8</strain>
    </source>
</reference>
<dbReference type="Proteomes" id="UP000318834">
    <property type="component" value="Unassembled WGS sequence"/>
</dbReference>
<organism evidence="2 3">
    <name type="scientific">Candidatus Segetimicrobium genomatis</name>
    <dbReference type="NCBI Taxonomy" id="2569760"/>
    <lineage>
        <taxon>Bacteria</taxon>
        <taxon>Bacillati</taxon>
        <taxon>Candidatus Sysuimicrobiota</taxon>
        <taxon>Candidatus Sysuimicrobiia</taxon>
        <taxon>Candidatus Sysuimicrobiales</taxon>
        <taxon>Candidatus Segetimicrobiaceae</taxon>
        <taxon>Candidatus Segetimicrobium</taxon>
    </lineage>
</organism>
<name>A0A537IFM0_9BACT</name>
<keyword evidence="1" id="KW-0472">Membrane</keyword>
<protein>
    <submittedName>
        <fullName evidence="2">Phage holin family protein</fullName>
    </submittedName>
</protein>
<keyword evidence="1" id="KW-0812">Transmembrane</keyword>
<comment type="caution">
    <text evidence="2">The sequence shown here is derived from an EMBL/GenBank/DDBJ whole genome shotgun (WGS) entry which is preliminary data.</text>
</comment>
<keyword evidence="1" id="KW-1133">Transmembrane helix</keyword>
<feature type="transmembrane region" description="Helical" evidence="1">
    <location>
        <begin position="47"/>
        <end position="72"/>
    </location>
</feature>
<feature type="non-terminal residue" evidence="2">
    <location>
        <position position="1"/>
    </location>
</feature>
<accession>A0A537IFM0</accession>
<evidence type="ECO:0000313" key="3">
    <source>
        <dbReference type="Proteomes" id="UP000318834"/>
    </source>
</evidence>
<dbReference type="InterPro" id="IPR009937">
    <property type="entry name" value="Phage_holin_3_6"/>
</dbReference>
<sequence>ALEVRRKLGSLGLGIALLAGAAVLGLFGLGFALATVAAAFATFLPTWLALLVVAGGVLVITGLLAAVGLAALKKGTPPVPEQAIQEARLTSEALKH</sequence>
<feature type="transmembrane region" description="Helical" evidence="1">
    <location>
        <begin position="12"/>
        <end position="41"/>
    </location>
</feature>
<dbReference type="Pfam" id="PF07332">
    <property type="entry name" value="Phage_holin_3_6"/>
    <property type="match status" value="1"/>
</dbReference>